<dbReference type="EC" id="1.14.14.115" evidence="1"/>
<gene>
    <name evidence="1" type="ORF">MtrunA17_Chr3g0118491</name>
</gene>
<comment type="caution">
    <text evidence="1">The sequence shown here is derived from an EMBL/GenBank/DDBJ whole genome shotgun (WGS) entry which is preliminary data.</text>
</comment>
<dbReference type="GO" id="GO:0020037">
    <property type="term" value="F:heme binding"/>
    <property type="evidence" value="ECO:0007669"/>
    <property type="project" value="InterPro"/>
</dbReference>
<dbReference type="SUPFAM" id="SSF48264">
    <property type="entry name" value="Cytochrome P450"/>
    <property type="match status" value="1"/>
</dbReference>
<dbReference type="InterPro" id="IPR036396">
    <property type="entry name" value="Cyt_P450_sf"/>
</dbReference>
<accession>A0A396IW59</accession>
<dbReference type="EMBL" id="PSQE01000003">
    <property type="protein sequence ID" value="RHN68858.1"/>
    <property type="molecule type" value="Genomic_DNA"/>
</dbReference>
<sequence>MHPNWQDKARAEVLEICGTKTPDLEAINRLKIVSKFICTYSVI</sequence>
<proteinExistence type="predicted"/>
<dbReference type="GO" id="GO:0005506">
    <property type="term" value="F:iron ion binding"/>
    <property type="evidence" value="ECO:0007669"/>
    <property type="project" value="InterPro"/>
</dbReference>
<dbReference type="Proteomes" id="UP000265566">
    <property type="component" value="Chromosome 3"/>
</dbReference>
<evidence type="ECO:0000313" key="2">
    <source>
        <dbReference type="Proteomes" id="UP000265566"/>
    </source>
</evidence>
<keyword evidence="1" id="KW-0560">Oxidoreductase</keyword>
<dbReference type="GO" id="GO:0102375">
    <property type="term" value="F:11-oxo-beta-amyrin 30-oxidase activity"/>
    <property type="evidence" value="ECO:0007669"/>
    <property type="project" value="UniProtKB-EC"/>
</dbReference>
<protein>
    <submittedName>
        <fullName evidence="1">Putative 11-oxo-beta-amyrin 30-oxidase</fullName>
        <ecNumber evidence="1">1.14.14.115</ecNumber>
    </submittedName>
</protein>
<dbReference type="AlphaFoldDB" id="A0A396IW59"/>
<evidence type="ECO:0000313" key="1">
    <source>
        <dbReference type="EMBL" id="RHN68858.1"/>
    </source>
</evidence>
<reference evidence="2" key="1">
    <citation type="journal article" date="2018" name="Nat. Plants">
        <title>Whole-genome landscape of Medicago truncatula symbiotic genes.</title>
        <authorList>
            <person name="Pecrix Y."/>
            <person name="Staton S.E."/>
            <person name="Sallet E."/>
            <person name="Lelandais-Briere C."/>
            <person name="Moreau S."/>
            <person name="Carrere S."/>
            <person name="Blein T."/>
            <person name="Jardinaud M.F."/>
            <person name="Latrasse D."/>
            <person name="Zouine M."/>
            <person name="Zahm M."/>
            <person name="Kreplak J."/>
            <person name="Mayjonade B."/>
            <person name="Satge C."/>
            <person name="Perez M."/>
            <person name="Cauet S."/>
            <person name="Marande W."/>
            <person name="Chantry-Darmon C."/>
            <person name="Lopez-Roques C."/>
            <person name="Bouchez O."/>
            <person name="Berard A."/>
            <person name="Debelle F."/>
            <person name="Munos S."/>
            <person name="Bendahmane A."/>
            <person name="Berges H."/>
            <person name="Niebel A."/>
            <person name="Buitink J."/>
            <person name="Frugier F."/>
            <person name="Benhamed M."/>
            <person name="Crespi M."/>
            <person name="Gouzy J."/>
            <person name="Gamas P."/>
        </authorList>
    </citation>
    <scope>NUCLEOTIDE SEQUENCE [LARGE SCALE GENOMIC DNA]</scope>
    <source>
        <strain evidence="2">cv. Jemalong A17</strain>
    </source>
</reference>
<dbReference type="Gramene" id="rna17269">
    <property type="protein sequence ID" value="RHN68858.1"/>
    <property type="gene ID" value="gene17269"/>
</dbReference>
<dbReference type="Gene3D" id="1.10.630.10">
    <property type="entry name" value="Cytochrome P450"/>
    <property type="match status" value="1"/>
</dbReference>
<name>A0A396IW59_MEDTR</name>
<organism evidence="1 2">
    <name type="scientific">Medicago truncatula</name>
    <name type="common">Barrel medic</name>
    <name type="synonym">Medicago tribuloides</name>
    <dbReference type="NCBI Taxonomy" id="3880"/>
    <lineage>
        <taxon>Eukaryota</taxon>
        <taxon>Viridiplantae</taxon>
        <taxon>Streptophyta</taxon>
        <taxon>Embryophyta</taxon>
        <taxon>Tracheophyta</taxon>
        <taxon>Spermatophyta</taxon>
        <taxon>Magnoliopsida</taxon>
        <taxon>eudicotyledons</taxon>
        <taxon>Gunneridae</taxon>
        <taxon>Pentapetalae</taxon>
        <taxon>rosids</taxon>
        <taxon>fabids</taxon>
        <taxon>Fabales</taxon>
        <taxon>Fabaceae</taxon>
        <taxon>Papilionoideae</taxon>
        <taxon>50 kb inversion clade</taxon>
        <taxon>NPAAA clade</taxon>
        <taxon>Hologalegina</taxon>
        <taxon>IRL clade</taxon>
        <taxon>Trifolieae</taxon>
        <taxon>Medicago</taxon>
    </lineage>
</organism>